<gene>
    <name evidence="1" type="ORF">F1D05_31440</name>
</gene>
<organism evidence="1 2">
    <name type="scientific">Kribbella qitaiheensis</name>
    <dbReference type="NCBI Taxonomy" id="1544730"/>
    <lineage>
        <taxon>Bacteria</taxon>
        <taxon>Bacillati</taxon>
        <taxon>Actinomycetota</taxon>
        <taxon>Actinomycetes</taxon>
        <taxon>Propionibacteriales</taxon>
        <taxon>Kribbellaceae</taxon>
        <taxon>Kribbella</taxon>
    </lineage>
</organism>
<reference evidence="1 2" key="2">
    <citation type="journal article" date="2020" name="Microbiol. Resour. Announc.">
        <title>Antarctic desert soil bacteria exhibit high novel natural product potential, evaluated through long-read genome sequencing and comparative genomics.</title>
        <authorList>
            <person name="Benaud N."/>
            <person name="Edwards R.J."/>
            <person name="Amos T.G."/>
            <person name="D'Agostino P.M."/>
            <person name="Gutierrez-Chavez C."/>
            <person name="Montgomery K."/>
            <person name="Nicetic I."/>
            <person name="Ferrari B.C."/>
        </authorList>
    </citation>
    <scope>NUCLEOTIDE SEQUENCE [LARGE SCALE GENOMIC DNA]</scope>
    <source>
        <strain evidence="1 2">SPB151</strain>
    </source>
</reference>
<sequence>MAATTDREGGPTMADDVMLEIEIDSTDEATVRAIEEALAEVGPQRWGQTREVVTILTIAAGAVALVNALLDLKKRLEKPATPPPTIVIKNVNRLELNISDATSETLRELIESSSD</sequence>
<dbReference type="AlphaFoldDB" id="A0A7G6X5U6"/>
<dbReference type="Proteomes" id="UP000515563">
    <property type="component" value="Chromosome"/>
</dbReference>
<reference evidence="2" key="1">
    <citation type="submission" date="2019-09" db="EMBL/GenBank/DDBJ databases">
        <title>Antimicrobial potential of Antarctic Bacteria.</title>
        <authorList>
            <person name="Benaud N."/>
            <person name="Edwards R.J."/>
            <person name="Ferrari B.C."/>
        </authorList>
    </citation>
    <scope>NUCLEOTIDE SEQUENCE [LARGE SCALE GENOMIC DNA]</scope>
    <source>
        <strain evidence="2">SPB151</strain>
    </source>
</reference>
<dbReference type="KEGG" id="kqi:F1D05_31440"/>
<proteinExistence type="predicted"/>
<keyword evidence="2" id="KW-1185">Reference proteome</keyword>
<evidence type="ECO:0000313" key="2">
    <source>
        <dbReference type="Proteomes" id="UP000515563"/>
    </source>
</evidence>
<dbReference type="RefSeq" id="WP_185444019.1">
    <property type="nucleotide sequence ID" value="NZ_CP043661.1"/>
</dbReference>
<protein>
    <submittedName>
        <fullName evidence="1">Uncharacterized protein</fullName>
    </submittedName>
</protein>
<name>A0A7G6X5U6_9ACTN</name>
<evidence type="ECO:0000313" key="1">
    <source>
        <dbReference type="EMBL" id="QNE21611.1"/>
    </source>
</evidence>
<dbReference type="EMBL" id="CP043661">
    <property type="protein sequence ID" value="QNE21611.1"/>
    <property type="molecule type" value="Genomic_DNA"/>
</dbReference>
<accession>A0A7G6X5U6</accession>